<accession>A0A839VA21</accession>
<evidence type="ECO:0000313" key="2">
    <source>
        <dbReference type="Proteomes" id="UP000547614"/>
    </source>
</evidence>
<dbReference type="Proteomes" id="UP000547614">
    <property type="component" value="Unassembled WGS sequence"/>
</dbReference>
<evidence type="ECO:0000313" key="1">
    <source>
        <dbReference type="EMBL" id="MBB3191991.1"/>
    </source>
</evidence>
<organism evidence="1 2">
    <name type="scientific">Halomonas cerina</name>
    <dbReference type="NCBI Taxonomy" id="447424"/>
    <lineage>
        <taxon>Bacteria</taxon>
        <taxon>Pseudomonadati</taxon>
        <taxon>Pseudomonadota</taxon>
        <taxon>Gammaproteobacteria</taxon>
        <taxon>Oceanospirillales</taxon>
        <taxon>Halomonadaceae</taxon>
        <taxon>Halomonas</taxon>
    </lineage>
</organism>
<dbReference type="AlphaFoldDB" id="A0A839VA21"/>
<dbReference type="EMBL" id="JACHXP010000020">
    <property type="protein sequence ID" value="MBB3191991.1"/>
    <property type="molecule type" value="Genomic_DNA"/>
</dbReference>
<proteinExistence type="predicted"/>
<comment type="caution">
    <text evidence="1">The sequence shown here is derived from an EMBL/GenBank/DDBJ whole genome shotgun (WGS) entry which is preliminary data.</text>
</comment>
<sequence>MALELWTTSLETIAMRHRLWHTLSPASPRMLQENQRMVSEKLEASLEIGVELHRAILGAVNGRPTPWWVTGRRTLGPLHRRTTANSHRLSRDH</sequence>
<name>A0A839VA21_9GAMM</name>
<dbReference type="RefSeq" id="WP_246390014.1">
    <property type="nucleotide sequence ID" value="NZ_JACHXP010000020.1"/>
</dbReference>
<protein>
    <submittedName>
        <fullName evidence="1">Uncharacterized protein</fullName>
    </submittedName>
</protein>
<keyword evidence="2" id="KW-1185">Reference proteome</keyword>
<gene>
    <name evidence="1" type="ORF">FHR94_003267</name>
</gene>
<reference evidence="1 2" key="1">
    <citation type="submission" date="2020-08" db="EMBL/GenBank/DDBJ databases">
        <title>Genomic Encyclopedia of Type Strains, Phase III (KMG-III): the genomes of soil and plant-associated and newly described type strains.</title>
        <authorList>
            <person name="Whitman W."/>
        </authorList>
    </citation>
    <scope>NUCLEOTIDE SEQUENCE [LARGE SCALE GENOMIC DNA]</scope>
    <source>
        <strain evidence="1 2">CECT 7282</strain>
    </source>
</reference>